<feature type="transmembrane region" description="Helical" evidence="7">
    <location>
        <begin position="229"/>
        <end position="251"/>
    </location>
</feature>
<keyword evidence="9" id="KW-1185">Reference proteome</keyword>
<feature type="compositionally biased region" description="Pro residues" evidence="6">
    <location>
        <begin position="13"/>
        <end position="24"/>
    </location>
</feature>
<evidence type="ECO:0000256" key="6">
    <source>
        <dbReference type="SAM" id="MobiDB-lite"/>
    </source>
</evidence>
<dbReference type="RefSeq" id="WP_138325759.1">
    <property type="nucleotide sequence ID" value="NZ_VCDI01000003.1"/>
</dbReference>
<comment type="caution">
    <text evidence="8">The sequence shown here is derived from an EMBL/GenBank/DDBJ whole genome shotgun (WGS) entry which is preliminary data.</text>
</comment>
<name>A0A5R9J714_9PROT</name>
<gene>
    <name evidence="8" type="ORF">FE263_09405</name>
</gene>
<feature type="transmembrane region" description="Helical" evidence="7">
    <location>
        <begin position="331"/>
        <end position="357"/>
    </location>
</feature>
<comment type="subcellular location">
    <subcellularLocation>
        <location evidence="1">Membrane</location>
        <topology evidence="1">Multi-pass membrane protein</topology>
    </subcellularLocation>
</comment>
<organism evidence="8 9">
    <name type="scientific">Lichenicoccus roseus</name>
    <dbReference type="NCBI Taxonomy" id="2683649"/>
    <lineage>
        <taxon>Bacteria</taxon>
        <taxon>Pseudomonadati</taxon>
        <taxon>Pseudomonadota</taxon>
        <taxon>Alphaproteobacteria</taxon>
        <taxon>Acetobacterales</taxon>
        <taxon>Acetobacteraceae</taxon>
        <taxon>Lichenicoccus</taxon>
    </lineage>
</organism>
<evidence type="ECO:0000256" key="2">
    <source>
        <dbReference type="ARBA" id="ARBA00009773"/>
    </source>
</evidence>
<dbReference type="GO" id="GO:0005886">
    <property type="term" value="C:plasma membrane"/>
    <property type="evidence" value="ECO:0007669"/>
    <property type="project" value="UniProtKB-SubCell"/>
</dbReference>
<dbReference type="Pfam" id="PF01594">
    <property type="entry name" value="AI-2E_transport"/>
    <property type="match status" value="1"/>
</dbReference>
<feature type="transmembrane region" description="Helical" evidence="7">
    <location>
        <begin position="293"/>
        <end position="311"/>
    </location>
</feature>
<dbReference type="GO" id="GO:0055085">
    <property type="term" value="P:transmembrane transport"/>
    <property type="evidence" value="ECO:0007669"/>
    <property type="project" value="TreeGrafter"/>
</dbReference>
<comment type="similarity">
    <text evidence="2">Belongs to the autoinducer-2 exporter (AI-2E) (TC 2.A.86) family.</text>
</comment>
<sequence>MLDATRHPDPSRPDPSLPEAPPVPATREADVSPSSVSTAQIMGILRLAALTAAAGFVVYLFSHEVLLLFFAVLLGCSLRGAADTTSRILHVPAGLMLAVISLSIVAIFGGGLWYIGPSLVHQGSDLIGKMTGEFDTLSQRYGDTSWGHTIKQHMSGSMPSAGQVTAPAFKVAGLTLGVFADLILVLITALYLAISPELYQRGMLRLIAIRHRPRALEIMRAVGRILRRWLLGQLIDMVVVGVTTAVGLSLLHVPVPLALGVLAGLMTFVPYFGAALAGIPAVLVAATVGADTALYAAGVFVLCHFIEGYVLSPLVQRRLVELPPALTLLSLAAAGAVLGPLGIVMGTPLAAAAMVAIREGYVVEILGDTEAHDEA</sequence>
<reference evidence="8 9" key="1">
    <citation type="submission" date="2019-05" db="EMBL/GenBank/DDBJ databases">
        <authorList>
            <person name="Pankratov T."/>
            <person name="Grouzdev D."/>
        </authorList>
    </citation>
    <scope>NUCLEOTIDE SEQUENCE [LARGE SCALE GENOMIC DNA]</scope>
    <source>
        <strain evidence="8 9">KEBCLARHB70R</strain>
    </source>
</reference>
<proteinExistence type="inferred from homology"/>
<dbReference type="InterPro" id="IPR002549">
    <property type="entry name" value="AI-2E-like"/>
</dbReference>
<feature type="transmembrane region" description="Helical" evidence="7">
    <location>
        <begin position="257"/>
        <end position="286"/>
    </location>
</feature>
<evidence type="ECO:0000256" key="4">
    <source>
        <dbReference type="ARBA" id="ARBA00022989"/>
    </source>
</evidence>
<dbReference type="AlphaFoldDB" id="A0A5R9J714"/>
<evidence type="ECO:0000256" key="3">
    <source>
        <dbReference type="ARBA" id="ARBA00022692"/>
    </source>
</evidence>
<keyword evidence="4 7" id="KW-1133">Transmembrane helix</keyword>
<dbReference type="Proteomes" id="UP000305654">
    <property type="component" value="Unassembled WGS sequence"/>
</dbReference>
<keyword evidence="5 7" id="KW-0472">Membrane</keyword>
<feature type="transmembrane region" description="Helical" evidence="7">
    <location>
        <begin position="94"/>
        <end position="115"/>
    </location>
</feature>
<protein>
    <submittedName>
        <fullName evidence="8">AI-2E family transporter</fullName>
    </submittedName>
</protein>
<evidence type="ECO:0000256" key="1">
    <source>
        <dbReference type="ARBA" id="ARBA00004141"/>
    </source>
</evidence>
<evidence type="ECO:0000256" key="7">
    <source>
        <dbReference type="SAM" id="Phobius"/>
    </source>
</evidence>
<dbReference type="PANTHER" id="PTHR21716">
    <property type="entry name" value="TRANSMEMBRANE PROTEIN"/>
    <property type="match status" value="1"/>
</dbReference>
<evidence type="ECO:0000256" key="5">
    <source>
        <dbReference type="ARBA" id="ARBA00023136"/>
    </source>
</evidence>
<dbReference type="OrthoDB" id="5761230at2"/>
<dbReference type="EMBL" id="VCDI01000003">
    <property type="protein sequence ID" value="TLU72297.1"/>
    <property type="molecule type" value="Genomic_DNA"/>
</dbReference>
<feature type="compositionally biased region" description="Basic and acidic residues" evidence="6">
    <location>
        <begin position="1"/>
        <end position="12"/>
    </location>
</feature>
<feature type="transmembrane region" description="Helical" evidence="7">
    <location>
        <begin position="171"/>
        <end position="194"/>
    </location>
</feature>
<evidence type="ECO:0000313" key="8">
    <source>
        <dbReference type="EMBL" id="TLU72297.1"/>
    </source>
</evidence>
<dbReference type="PANTHER" id="PTHR21716:SF62">
    <property type="entry name" value="TRANSPORT PROTEIN YDBI-RELATED"/>
    <property type="match status" value="1"/>
</dbReference>
<keyword evidence="3 7" id="KW-0812">Transmembrane</keyword>
<feature type="region of interest" description="Disordered" evidence="6">
    <location>
        <begin position="1"/>
        <end position="31"/>
    </location>
</feature>
<accession>A0A5R9J714</accession>
<evidence type="ECO:0000313" key="9">
    <source>
        <dbReference type="Proteomes" id="UP000305654"/>
    </source>
</evidence>